<dbReference type="SUPFAM" id="SSF81301">
    <property type="entry name" value="Nucleotidyltransferase"/>
    <property type="match status" value="1"/>
</dbReference>
<sequence>MSLTTTRLARTLDPSLVRIFTLLKSVSTTKCGGAPLRVAGGWVRDMLLGKESNDIDIAIETPAGSPLITGAFFASQIEAFVRESEGVNAGLTGTISVIKTNPEKSKHIETAQMKVLGVPLEFCHLRHDEYTSGDHRVPEVRPGSPLEDAMRRDFACNALFYNLQTELVEDFCGGLADLRSGVLRCPLNPYETFMDDPLRMLRGVRFGGQLGFALHESITGALTTPQPPLDMPYPFSSDVGPLHPLVHALLHKVSRERAAIELSKSLGGPRPRLCIEHLARLGLLQTAVLVEAHFSEKPKSRTARPDIIVPMVPGATVELQSRMFANLELLHEVLEVTPEKASTERIVASLSAVLEPVTQLAPAAVVAESTNSRIDGAVLRWMKLPSRVSDGVKAVVSAAQVLRPLAQALVSATMDSADSDSAVIFAGEVRTAVFTALKALCLEARSPPPRWAVTTAVALALSQSVEADGIRAVANAIAKDSGGSLLQSPVVPPLIRGDQLSAHISISRNETGKALDAQREFMLHNPGCSVQDVAAFLVQTFGTTPQQ</sequence>
<dbReference type="GO" id="GO:0052927">
    <property type="term" value="F:CC tRNA cytidylyltransferase activity"/>
    <property type="evidence" value="ECO:0007669"/>
    <property type="project" value="TreeGrafter"/>
</dbReference>
<dbReference type="GO" id="GO:0003723">
    <property type="term" value="F:RNA binding"/>
    <property type="evidence" value="ECO:0007669"/>
    <property type="project" value="UniProtKB-KW"/>
</dbReference>
<dbReference type="GO" id="GO:0001680">
    <property type="term" value="P:tRNA 3'-terminal CCA addition"/>
    <property type="evidence" value="ECO:0007669"/>
    <property type="project" value="TreeGrafter"/>
</dbReference>
<dbReference type="GO" id="GO:0000166">
    <property type="term" value="F:nucleotide binding"/>
    <property type="evidence" value="ECO:0007669"/>
    <property type="project" value="UniProtKB-KW"/>
</dbReference>
<reference evidence="8" key="1">
    <citation type="submission" date="2021-01" db="EMBL/GenBank/DDBJ databases">
        <authorList>
            <person name="Corre E."/>
            <person name="Pelletier E."/>
            <person name="Niang G."/>
            <person name="Scheremetjew M."/>
            <person name="Finn R."/>
            <person name="Kale V."/>
            <person name="Holt S."/>
            <person name="Cochrane G."/>
            <person name="Meng A."/>
            <person name="Brown T."/>
            <person name="Cohen L."/>
        </authorList>
    </citation>
    <scope>NUCLEOTIDE SEQUENCE</scope>
    <source>
        <strain evidence="8">CCAP 1951/1</strain>
    </source>
</reference>
<evidence type="ECO:0000313" key="8">
    <source>
        <dbReference type="EMBL" id="CAD9137799.1"/>
    </source>
</evidence>
<comment type="similarity">
    <text evidence="1 5">Belongs to the tRNA nucleotidyltransferase/poly(A) polymerase family.</text>
</comment>
<dbReference type="EMBL" id="HBGF01038839">
    <property type="protein sequence ID" value="CAD9137799.1"/>
    <property type="molecule type" value="Transcribed_RNA"/>
</dbReference>
<dbReference type="PANTHER" id="PTHR13734">
    <property type="entry name" value="TRNA-NUCLEOTIDYLTRANSFERASE"/>
    <property type="match status" value="1"/>
</dbReference>
<evidence type="ECO:0000256" key="3">
    <source>
        <dbReference type="ARBA" id="ARBA00022741"/>
    </source>
</evidence>
<keyword evidence="4 5" id="KW-0694">RNA-binding</keyword>
<dbReference type="Pfam" id="PF01743">
    <property type="entry name" value="PolyA_pol"/>
    <property type="match status" value="1"/>
</dbReference>
<keyword evidence="2 5" id="KW-0808">Transferase</keyword>
<dbReference type="Gene3D" id="1.10.3090.10">
    <property type="entry name" value="cca-adding enzyme, domain 2"/>
    <property type="match status" value="1"/>
</dbReference>
<evidence type="ECO:0000256" key="5">
    <source>
        <dbReference type="RuleBase" id="RU003953"/>
    </source>
</evidence>
<feature type="domain" description="Poly A polymerase head" evidence="6">
    <location>
        <begin position="36"/>
        <end position="184"/>
    </location>
</feature>
<evidence type="ECO:0000259" key="6">
    <source>
        <dbReference type="Pfam" id="PF01743"/>
    </source>
</evidence>
<dbReference type="Pfam" id="PF12627">
    <property type="entry name" value="PolyA_pol_RNAbd"/>
    <property type="match status" value="1"/>
</dbReference>
<evidence type="ECO:0000259" key="7">
    <source>
        <dbReference type="Pfam" id="PF12627"/>
    </source>
</evidence>
<protein>
    <recommendedName>
        <fullName evidence="9">tRNA nucleotidyltransferase</fullName>
    </recommendedName>
</protein>
<keyword evidence="3" id="KW-0547">Nucleotide-binding</keyword>
<organism evidence="8">
    <name type="scientific">Neobodo designis</name>
    <name type="common">Flagellated protozoan</name>
    <name type="synonym">Bodo designis</name>
    <dbReference type="NCBI Taxonomy" id="312471"/>
    <lineage>
        <taxon>Eukaryota</taxon>
        <taxon>Discoba</taxon>
        <taxon>Euglenozoa</taxon>
        <taxon>Kinetoplastea</taxon>
        <taxon>Metakinetoplastina</taxon>
        <taxon>Neobodonida</taxon>
        <taxon>Neobodo</taxon>
    </lineage>
</organism>
<evidence type="ECO:0000256" key="4">
    <source>
        <dbReference type="ARBA" id="ARBA00022884"/>
    </source>
</evidence>
<evidence type="ECO:0000256" key="1">
    <source>
        <dbReference type="ARBA" id="ARBA00007265"/>
    </source>
</evidence>
<feature type="domain" description="tRNA nucleotidyltransferase/poly(A) polymerase RNA and SrmB- binding" evidence="7">
    <location>
        <begin position="248"/>
        <end position="285"/>
    </location>
</feature>
<gene>
    <name evidence="8" type="ORF">NDES1114_LOCUS25990</name>
</gene>
<name>A0A7S1QFQ6_NEODS</name>
<dbReference type="InterPro" id="IPR002646">
    <property type="entry name" value="PolA_pol_head_dom"/>
</dbReference>
<evidence type="ECO:0000256" key="2">
    <source>
        <dbReference type="ARBA" id="ARBA00022679"/>
    </source>
</evidence>
<dbReference type="Gene3D" id="3.30.460.10">
    <property type="entry name" value="Beta Polymerase, domain 2"/>
    <property type="match status" value="1"/>
</dbReference>
<proteinExistence type="inferred from homology"/>
<dbReference type="PANTHER" id="PTHR13734:SF5">
    <property type="entry name" value="CCA TRNA NUCLEOTIDYLTRANSFERASE, MITOCHONDRIAL"/>
    <property type="match status" value="1"/>
</dbReference>
<dbReference type="GO" id="GO:0052929">
    <property type="term" value="F:ATP:3'-cytidine-cytidine-tRNA adenylyltransferase activity"/>
    <property type="evidence" value="ECO:0007669"/>
    <property type="project" value="TreeGrafter"/>
</dbReference>
<dbReference type="InterPro" id="IPR043519">
    <property type="entry name" value="NT_sf"/>
</dbReference>
<dbReference type="InterPro" id="IPR032828">
    <property type="entry name" value="PolyA_RNA-bd"/>
</dbReference>
<dbReference type="AlphaFoldDB" id="A0A7S1QFQ6"/>
<dbReference type="SUPFAM" id="SSF81891">
    <property type="entry name" value="Poly A polymerase C-terminal region-like"/>
    <property type="match status" value="1"/>
</dbReference>
<evidence type="ECO:0008006" key="9">
    <source>
        <dbReference type="Google" id="ProtNLM"/>
    </source>
</evidence>
<accession>A0A7S1QFQ6</accession>
<dbReference type="CDD" id="cd05398">
    <property type="entry name" value="NT_ClassII-CCAase"/>
    <property type="match status" value="1"/>
</dbReference>